<dbReference type="AlphaFoldDB" id="A0A839HHA6"/>
<feature type="transmembrane region" description="Helical" evidence="2">
    <location>
        <begin position="6"/>
        <end position="26"/>
    </location>
</feature>
<dbReference type="Proteomes" id="UP000548632">
    <property type="component" value="Unassembled WGS sequence"/>
</dbReference>
<dbReference type="EMBL" id="JABVCQ010000018">
    <property type="protein sequence ID" value="MBB1126438.1"/>
    <property type="molecule type" value="Genomic_DNA"/>
</dbReference>
<proteinExistence type="predicted"/>
<gene>
    <name evidence="3" type="ORF">HUK38_09350</name>
</gene>
<comment type="caution">
    <text evidence="3">The sequence shown here is derived from an EMBL/GenBank/DDBJ whole genome shotgun (WGS) entry which is preliminary data.</text>
</comment>
<accession>A0A839HHA6</accession>
<reference evidence="3 4" key="1">
    <citation type="journal article" date="2020" name="Arch. Microbiol.">
        <title>The genome sequence of the giant phototrophic gammaproteobacterium Thiospirillum jenense gives insight into its physiological properties and phylogenetic relationships.</title>
        <authorList>
            <person name="Imhoff J.F."/>
            <person name="Meyer T.E."/>
            <person name="Kyndt J.A."/>
        </authorList>
    </citation>
    <scope>NUCLEOTIDE SEQUENCE [LARGE SCALE GENOMIC DNA]</scope>
    <source>
        <strain evidence="3 4">DSM 216</strain>
    </source>
</reference>
<feature type="compositionally biased region" description="Polar residues" evidence="1">
    <location>
        <begin position="162"/>
        <end position="171"/>
    </location>
</feature>
<feature type="region of interest" description="Disordered" evidence="1">
    <location>
        <begin position="150"/>
        <end position="171"/>
    </location>
</feature>
<name>A0A839HHA6_9GAMM</name>
<evidence type="ECO:0000256" key="2">
    <source>
        <dbReference type="SAM" id="Phobius"/>
    </source>
</evidence>
<keyword evidence="2" id="KW-0812">Transmembrane</keyword>
<keyword evidence="4" id="KW-1185">Reference proteome</keyword>
<protein>
    <submittedName>
        <fullName evidence="3">Uncharacterized protein</fullName>
    </submittedName>
</protein>
<dbReference type="RefSeq" id="WP_182584063.1">
    <property type="nucleotide sequence ID" value="NZ_JABVCQ010000018.1"/>
</dbReference>
<keyword evidence="2" id="KW-0472">Membrane</keyword>
<keyword evidence="2" id="KW-1133">Transmembrane helix</keyword>
<organism evidence="3 4">
    <name type="scientific">Thiospirillum jenense</name>
    <dbReference type="NCBI Taxonomy" id="1653858"/>
    <lineage>
        <taxon>Bacteria</taxon>
        <taxon>Pseudomonadati</taxon>
        <taxon>Pseudomonadota</taxon>
        <taxon>Gammaproteobacteria</taxon>
        <taxon>Chromatiales</taxon>
        <taxon>Chromatiaceae</taxon>
        <taxon>Thiospirillum</taxon>
    </lineage>
</organism>
<sequence length="171" mass="18815">MPTFITLTLMIGGGVILLISVIWFYYRRHPRSAIYSSTTAPAPSALTTEAATMSEQALVPTEISVNSKTWRPPPREQLLRRQEALLRLTAAAPSYHEPARHGNHSHPIDLHNEMSQRLEITDGHAAHPNPAALVLSSGRNGTPRVSRIGRQRQGLESLITELPSSANDTDK</sequence>
<evidence type="ECO:0000256" key="1">
    <source>
        <dbReference type="SAM" id="MobiDB-lite"/>
    </source>
</evidence>
<evidence type="ECO:0000313" key="4">
    <source>
        <dbReference type="Proteomes" id="UP000548632"/>
    </source>
</evidence>
<evidence type="ECO:0000313" key="3">
    <source>
        <dbReference type="EMBL" id="MBB1126438.1"/>
    </source>
</evidence>